<proteinExistence type="predicted"/>
<keyword evidence="3" id="KW-1185">Reference proteome</keyword>
<accession>A0A0R2H171</accession>
<reference evidence="2 3" key="1">
    <citation type="journal article" date="2015" name="Genome Announc.">
        <title>Expanding the biotechnology potential of lactobacilli through comparative genomics of 213 strains and associated genera.</title>
        <authorList>
            <person name="Sun Z."/>
            <person name="Harris H.M."/>
            <person name="McCann A."/>
            <person name="Guo C."/>
            <person name="Argimon S."/>
            <person name="Zhang W."/>
            <person name="Yang X."/>
            <person name="Jeffery I.B."/>
            <person name="Cooney J.C."/>
            <person name="Kagawa T.F."/>
            <person name="Liu W."/>
            <person name="Song Y."/>
            <person name="Salvetti E."/>
            <person name="Wrobel A."/>
            <person name="Rasinkangas P."/>
            <person name="Parkhill J."/>
            <person name="Rea M.C."/>
            <person name="O'Sullivan O."/>
            <person name="Ritari J."/>
            <person name="Douillard F.P."/>
            <person name="Paul Ross R."/>
            <person name="Yang R."/>
            <person name="Briner A.E."/>
            <person name="Felis G.E."/>
            <person name="de Vos W.M."/>
            <person name="Barrangou R."/>
            <person name="Klaenhammer T.R."/>
            <person name="Caufield P.W."/>
            <person name="Cui Y."/>
            <person name="Zhang H."/>
            <person name="O'Toole P.W."/>
        </authorList>
    </citation>
    <scope>NUCLEOTIDE SEQUENCE [LARGE SCALE GENOMIC DNA]</scope>
    <source>
        <strain evidence="2 3">DSM 20410</strain>
    </source>
</reference>
<dbReference type="Proteomes" id="UP000051992">
    <property type="component" value="Unassembled WGS sequence"/>
</dbReference>
<dbReference type="SUPFAM" id="SSF51261">
    <property type="entry name" value="Duplicated hybrid motif"/>
    <property type="match status" value="1"/>
</dbReference>
<dbReference type="AlphaFoldDB" id="A0A0R2H171"/>
<gene>
    <name evidence="2" type="ORF">IV50_GL000872</name>
</gene>
<dbReference type="Pfam" id="PF00358">
    <property type="entry name" value="PTS_EIIA_1"/>
    <property type="match status" value="1"/>
</dbReference>
<protein>
    <recommendedName>
        <fullName evidence="1">PTS EIIA type-1 domain-containing protein</fullName>
    </recommendedName>
</protein>
<evidence type="ECO:0000259" key="1">
    <source>
        <dbReference type="Pfam" id="PF00358"/>
    </source>
</evidence>
<dbReference type="EMBL" id="JQBM01000002">
    <property type="protein sequence ID" value="KRN46591.1"/>
    <property type="molecule type" value="Genomic_DNA"/>
</dbReference>
<evidence type="ECO:0000313" key="3">
    <source>
        <dbReference type="Proteomes" id="UP000051992"/>
    </source>
</evidence>
<comment type="caution">
    <text evidence="2">The sequence shown here is derived from an EMBL/GenBank/DDBJ whole genome shotgun (WGS) entry which is preliminary data.</text>
</comment>
<dbReference type="GO" id="GO:0009401">
    <property type="term" value="P:phosphoenolpyruvate-dependent sugar phosphotransferase system"/>
    <property type="evidence" value="ECO:0007669"/>
    <property type="project" value="InterPro"/>
</dbReference>
<organism evidence="2 3">
    <name type="scientific">Weissella viridescens</name>
    <name type="common">Lactobacillus viridescens</name>
    <dbReference type="NCBI Taxonomy" id="1629"/>
    <lineage>
        <taxon>Bacteria</taxon>
        <taxon>Bacillati</taxon>
        <taxon>Bacillota</taxon>
        <taxon>Bacilli</taxon>
        <taxon>Lactobacillales</taxon>
        <taxon>Lactobacillaceae</taxon>
        <taxon>Weissella</taxon>
    </lineage>
</organism>
<sequence>MTMFGFKKKHELIDDERIFAVASGELIPLQDVDDPVFSQGMMGRGYGVNPVENAVVQAPVFAKVTLV</sequence>
<dbReference type="Gene3D" id="2.70.70.10">
    <property type="entry name" value="Glucose Permease (Domain IIA)"/>
    <property type="match status" value="1"/>
</dbReference>
<evidence type="ECO:0000313" key="2">
    <source>
        <dbReference type="EMBL" id="KRN46591.1"/>
    </source>
</evidence>
<name>A0A0R2H171_WEIVI</name>
<dbReference type="InterPro" id="IPR011055">
    <property type="entry name" value="Dup_hybrid_motif"/>
</dbReference>
<dbReference type="InterPro" id="IPR001127">
    <property type="entry name" value="PTS_EIIA_1_perm"/>
</dbReference>
<dbReference type="PATRIC" id="fig|1629.5.peg.880"/>
<feature type="domain" description="PTS EIIA type-1" evidence="1">
    <location>
        <begin position="17"/>
        <end position="66"/>
    </location>
</feature>